<dbReference type="Proteomes" id="UP000182860">
    <property type="component" value="Unassembled WGS sequence"/>
</dbReference>
<proteinExistence type="predicted"/>
<keyword evidence="1" id="KW-0812">Transmembrane</keyword>
<organism evidence="2 3">
    <name type="scientific">Candidatus Falkowbacteria bacterium CG1_02_41_21</name>
    <dbReference type="NCBI Taxonomy" id="1805147"/>
    <lineage>
        <taxon>Bacteria</taxon>
        <taxon>Candidatus Falkowiibacteriota</taxon>
    </lineage>
</organism>
<evidence type="ECO:0000256" key="1">
    <source>
        <dbReference type="SAM" id="Phobius"/>
    </source>
</evidence>
<accession>A0A1J4T748</accession>
<evidence type="ECO:0008006" key="4">
    <source>
        <dbReference type="Google" id="ProtNLM"/>
    </source>
</evidence>
<keyword evidence="1" id="KW-0472">Membrane</keyword>
<protein>
    <recommendedName>
        <fullName evidence="4">Type 4 fimbrial biogenesis protein PilX N-terminal domain-containing protein</fullName>
    </recommendedName>
</protein>
<feature type="transmembrane region" description="Helical" evidence="1">
    <location>
        <begin position="12"/>
        <end position="37"/>
    </location>
</feature>
<gene>
    <name evidence="2" type="ORF">AUJ35_01235</name>
</gene>
<comment type="caution">
    <text evidence="2">The sequence shown here is derived from an EMBL/GenBank/DDBJ whole genome shotgun (WGS) entry which is preliminary data.</text>
</comment>
<reference evidence="2 3" key="1">
    <citation type="journal article" date="2016" name="Environ. Microbiol.">
        <title>Genomic resolution of a cold subsurface aquifer community provides metabolic insights for novel microbes adapted to high CO concentrations.</title>
        <authorList>
            <person name="Probst A.J."/>
            <person name="Castelle C.J."/>
            <person name="Singh A."/>
            <person name="Brown C.T."/>
            <person name="Anantharaman K."/>
            <person name="Sharon I."/>
            <person name="Hug L.A."/>
            <person name="Burstein D."/>
            <person name="Emerson J.B."/>
            <person name="Thomas B.C."/>
            <person name="Banfield J.F."/>
        </authorList>
    </citation>
    <scope>NUCLEOTIDE SEQUENCE [LARGE SCALE GENOMIC DNA]</scope>
    <source>
        <strain evidence="2">CG1_02_41_21</strain>
    </source>
</reference>
<evidence type="ECO:0000313" key="3">
    <source>
        <dbReference type="Proteomes" id="UP000182860"/>
    </source>
</evidence>
<keyword evidence="1" id="KW-1133">Transmembrane helix</keyword>
<evidence type="ECO:0000313" key="2">
    <source>
        <dbReference type="EMBL" id="OIO07956.1"/>
    </source>
</evidence>
<name>A0A1J4T748_9BACT</name>
<dbReference type="AlphaFoldDB" id="A0A1J4T748"/>
<dbReference type="EMBL" id="MNUV01000021">
    <property type="protein sequence ID" value="OIO07956.1"/>
    <property type="molecule type" value="Genomic_DNA"/>
</dbReference>
<sequence>MTGNINRQPAFVSVISVLILGVVGLSISIYIILFSLASSKNSLSLSQSTQARTLATAGAESALEQIREDPAYTGTTDLTLSEGLCSYMVADTGGETRTISVTATVAAVVRHLSLTVTAINPVITIGFWQEVP</sequence>